<reference evidence="1 2" key="1">
    <citation type="submission" date="2020-08" db="EMBL/GenBank/DDBJ databases">
        <title>Genomic Encyclopedia of Type Strains, Phase IV (KMG-IV): sequencing the most valuable type-strain genomes for metagenomic binning, comparative biology and taxonomic classification.</title>
        <authorList>
            <person name="Goeker M."/>
        </authorList>
    </citation>
    <scope>NUCLEOTIDE SEQUENCE [LARGE SCALE GENOMIC DNA]</scope>
    <source>
        <strain evidence="1 2">DSM 27471</strain>
    </source>
</reference>
<dbReference type="RefSeq" id="WP_183413746.1">
    <property type="nucleotide sequence ID" value="NZ_JACHYB010000002.1"/>
</dbReference>
<comment type="caution">
    <text evidence="1">The sequence shown here is derived from an EMBL/GenBank/DDBJ whole genome shotgun (WGS) entry which is preliminary data.</text>
</comment>
<dbReference type="Proteomes" id="UP000544222">
    <property type="component" value="Unassembled WGS sequence"/>
</dbReference>
<proteinExistence type="predicted"/>
<protein>
    <submittedName>
        <fullName evidence="1">Uncharacterized protein</fullName>
    </submittedName>
</protein>
<sequence length="165" mass="20360">MSILSVAYLATVKGQVRVKVNFNLFPQWQPASYNNVEYYFLPELGVYYYVPNHTFIYPDGNRWLFTRELPERYRHYDLYSTDKVIINAPTPYLRNSYYAEQYRHDQDNHYQADRWGFKRDNGRHRGWDRRDNVQNYYGDDFHGHNNYRGYREHGRDHQEHDHEWH</sequence>
<dbReference type="EMBL" id="JACHYB010000002">
    <property type="protein sequence ID" value="MBB3187941.1"/>
    <property type="molecule type" value="Genomic_DNA"/>
</dbReference>
<accession>A0A7W5H2Y9</accession>
<evidence type="ECO:0000313" key="2">
    <source>
        <dbReference type="Proteomes" id="UP000544222"/>
    </source>
</evidence>
<evidence type="ECO:0000313" key="1">
    <source>
        <dbReference type="EMBL" id="MBB3187941.1"/>
    </source>
</evidence>
<organism evidence="1 2">
    <name type="scientific">Microbacter margulisiae</name>
    <dbReference type="NCBI Taxonomy" id="1350067"/>
    <lineage>
        <taxon>Bacteria</taxon>
        <taxon>Pseudomonadati</taxon>
        <taxon>Bacteroidota</taxon>
        <taxon>Bacteroidia</taxon>
        <taxon>Bacteroidales</taxon>
        <taxon>Porphyromonadaceae</taxon>
        <taxon>Microbacter</taxon>
    </lineage>
</organism>
<gene>
    <name evidence="1" type="ORF">FHX64_002139</name>
</gene>
<keyword evidence="2" id="KW-1185">Reference proteome</keyword>
<dbReference type="AlphaFoldDB" id="A0A7W5H2Y9"/>
<name>A0A7W5H2Y9_9PORP</name>